<name>I2Q052_9BACT</name>
<protein>
    <submittedName>
        <fullName evidence="1">Uncharacterized protein</fullName>
    </submittedName>
</protein>
<sequence length="66" mass="7854">MDCRTCQHAEEWAPGHYDCHAPFPTWAMRYRRPVPHLWIDGNTVYFDRPDYGRTLLRDCPAYKVVA</sequence>
<gene>
    <name evidence="1" type="ORF">DesU5LDRAFT_1473</name>
</gene>
<dbReference type="OrthoDB" id="9770276at2"/>
<accession>I2Q052</accession>
<evidence type="ECO:0000313" key="1">
    <source>
        <dbReference type="EMBL" id="EIG53158.1"/>
    </source>
</evidence>
<dbReference type="HOGENOM" id="CLU_2824145_0_0_7"/>
<dbReference type="EMBL" id="JH600068">
    <property type="protein sequence ID" value="EIG53158.1"/>
    <property type="molecule type" value="Genomic_DNA"/>
</dbReference>
<reference evidence="1" key="1">
    <citation type="submission" date="2011-11" db="EMBL/GenBank/DDBJ databases">
        <title>Improved High-Quality Draft sequence of Desulfovibrio sp. U5L.</title>
        <authorList>
            <consortium name="US DOE Joint Genome Institute"/>
            <person name="Lucas S."/>
            <person name="Han J."/>
            <person name="Lapidus A."/>
            <person name="Cheng J.-F."/>
            <person name="Goodwin L."/>
            <person name="Pitluck S."/>
            <person name="Peters L."/>
            <person name="Ovchinnikova G."/>
            <person name="Held B."/>
            <person name="Detter J.C."/>
            <person name="Han C."/>
            <person name="Tapia R."/>
            <person name="Land M."/>
            <person name="Hauser L."/>
            <person name="Kyrpides N."/>
            <person name="Ivanova N."/>
            <person name="Pagani I."/>
            <person name="Gabster J."/>
            <person name="Walker C."/>
            <person name="Stolyar S."/>
            <person name="Stahl D."/>
            <person name="Arkin A."/>
            <person name="Dehal P."/>
            <person name="Hazen T."/>
            <person name="Woyke T."/>
        </authorList>
    </citation>
    <scope>NUCLEOTIDE SEQUENCE [LARGE SCALE GENOMIC DNA]</scope>
    <source>
        <strain evidence="1">U5L</strain>
    </source>
</reference>
<organism evidence="1">
    <name type="scientific">Desulfovibrio sp. U5L</name>
    <dbReference type="NCBI Taxonomy" id="596152"/>
    <lineage>
        <taxon>Bacteria</taxon>
        <taxon>Pseudomonadati</taxon>
        <taxon>Thermodesulfobacteriota</taxon>
        <taxon>Desulfovibrionia</taxon>
        <taxon>Desulfovibrionales</taxon>
        <taxon>Desulfovibrionaceae</taxon>
        <taxon>Desulfovibrio</taxon>
    </lineage>
</organism>
<proteinExistence type="predicted"/>
<dbReference type="STRING" id="596152.DesU5LDRAFT_1473"/>
<dbReference type="AlphaFoldDB" id="I2Q052"/>